<feature type="compositionally biased region" description="Polar residues" evidence="1">
    <location>
        <begin position="1"/>
        <end position="12"/>
    </location>
</feature>
<evidence type="ECO:0000313" key="2">
    <source>
        <dbReference type="EMBL" id="EER04923.1"/>
    </source>
</evidence>
<organism evidence="3">
    <name type="scientific">Perkinsus marinus (strain ATCC 50983 / TXsc)</name>
    <dbReference type="NCBI Taxonomy" id="423536"/>
    <lineage>
        <taxon>Eukaryota</taxon>
        <taxon>Sar</taxon>
        <taxon>Alveolata</taxon>
        <taxon>Perkinsozoa</taxon>
        <taxon>Perkinsea</taxon>
        <taxon>Perkinsida</taxon>
        <taxon>Perkinsidae</taxon>
        <taxon>Perkinsus</taxon>
    </lineage>
</organism>
<gene>
    <name evidence="2" type="ORF">Pmar_PMAR010475</name>
</gene>
<evidence type="ECO:0000256" key="1">
    <source>
        <dbReference type="SAM" id="MobiDB-lite"/>
    </source>
</evidence>
<dbReference type="AlphaFoldDB" id="C5LEE1"/>
<protein>
    <submittedName>
        <fullName evidence="2">Uncharacterized protein</fullName>
    </submittedName>
</protein>
<evidence type="ECO:0000313" key="3">
    <source>
        <dbReference type="Proteomes" id="UP000007800"/>
    </source>
</evidence>
<accession>C5LEE1</accession>
<dbReference type="EMBL" id="GG681224">
    <property type="protein sequence ID" value="EER04923.1"/>
    <property type="molecule type" value="Genomic_DNA"/>
</dbReference>
<reference evidence="2 3" key="1">
    <citation type="submission" date="2008-07" db="EMBL/GenBank/DDBJ databases">
        <authorList>
            <person name="El-Sayed N."/>
            <person name="Caler E."/>
            <person name="Inman J."/>
            <person name="Amedeo P."/>
            <person name="Hass B."/>
            <person name="Wortman J."/>
        </authorList>
    </citation>
    <scope>NUCLEOTIDE SEQUENCE [LARGE SCALE GENOMIC DNA]</scope>
    <source>
        <strain evidence="3">ATCC 50983 / TXsc</strain>
    </source>
</reference>
<feature type="compositionally biased region" description="Polar residues" evidence="1">
    <location>
        <begin position="77"/>
        <end position="90"/>
    </location>
</feature>
<feature type="compositionally biased region" description="Basic and acidic residues" evidence="1">
    <location>
        <begin position="104"/>
        <end position="113"/>
    </location>
</feature>
<dbReference type="InParanoid" id="C5LEE1"/>
<feature type="region of interest" description="Disordered" evidence="1">
    <location>
        <begin position="62"/>
        <end position="113"/>
    </location>
</feature>
<keyword evidence="3" id="KW-1185">Reference proteome</keyword>
<sequence length="121" mass="13749">MTTRFGYQGVQNRETKSSGRRWQLEEGSFVQAKNTSEISADAEEVKHLNVNVVNHPSYTKSMAANDADEDTNKNEVRQQSSAIFDTQDNLPATPPLKKRLRSGRRPDYNRLGRGELVLIER</sequence>
<proteinExistence type="predicted"/>
<feature type="region of interest" description="Disordered" evidence="1">
    <location>
        <begin position="1"/>
        <end position="21"/>
    </location>
</feature>
<dbReference type="Proteomes" id="UP000007800">
    <property type="component" value="Unassembled WGS sequence"/>
</dbReference>
<dbReference type="RefSeq" id="XP_002773107.1">
    <property type="nucleotide sequence ID" value="XM_002773061.1"/>
</dbReference>
<name>C5LEE1_PERM5</name>
<dbReference type="GeneID" id="9050427"/>